<evidence type="ECO:0000313" key="9">
    <source>
        <dbReference type="EMBL" id="MCS5735316.1"/>
    </source>
</evidence>
<dbReference type="InterPro" id="IPR022419">
    <property type="entry name" value="Porphobilin_deaminase_cofac_BS"/>
</dbReference>
<name>A0ABT2H5V3_9MICO</name>
<feature type="domain" description="Porphobilinogen deaminase C-terminal" evidence="8">
    <location>
        <begin position="236"/>
        <end position="309"/>
    </location>
</feature>
<dbReference type="InterPro" id="IPR036803">
    <property type="entry name" value="Porphobilinogen_deaminase_C_sf"/>
</dbReference>
<dbReference type="HAMAP" id="MF_00260">
    <property type="entry name" value="Porphobil_deam"/>
    <property type="match status" value="1"/>
</dbReference>
<evidence type="ECO:0000313" key="10">
    <source>
        <dbReference type="Proteomes" id="UP001165586"/>
    </source>
</evidence>
<feature type="modified residue" description="S-(dipyrrolylmethanemethyl)cysteine" evidence="6">
    <location>
        <position position="251"/>
    </location>
</feature>
<comment type="function">
    <text evidence="1 6">Tetrapolymerization of the monopyrrole PBG into the hydroxymethylbilane pre-uroporphyrinogen in several discrete steps.</text>
</comment>
<reference evidence="9" key="1">
    <citation type="submission" date="2022-08" db="EMBL/GenBank/DDBJ databases">
        <authorList>
            <person name="Deng Y."/>
            <person name="Han X.-F."/>
            <person name="Zhang Y.-Q."/>
        </authorList>
    </citation>
    <scope>NUCLEOTIDE SEQUENCE</scope>
    <source>
        <strain evidence="9">CPCC 203386</strain>
    </source>
</reference>
<evidence type="ECO:0000256" key="1">
    <source>
        <dbReference type="ARBA" id="ARBA00002869"/>
    </source>
</evidence>
<dbReference type="GO" id="GO:0004418">
    <property type="term" value="F:hydroxymethylbilane synthase activity"/>
    <property type="evidence" value="ECO:0007669"/>
    <property type="project" value="UniProtKB-EC"/>
</dbReference>
<evidence type="ECO:0000256" key="2">
    <source>
        <dbReference type="ARBA" id="ARBA00005638"/>
    </source>
</evidence>
<dbReference type="InterPro" id="IPR022418">
    <property type="entry name" value="Porphobilinogen_deaminase_C"/>
</dbReference>
<keyword evidence="3 6" id="KW-0808">Transferase</keyword>
<dbReference type="NCBIfam" id="TIGR00212">
    <property type="entry name" value="hemC"/>
    <property type="match status" value="1"/>
</dbReference>
<dbReference type="RefSeq" id="WP_259540243.1">
    <property type="nucleotide sequence ID" value="NZ_JANLCJ010000006.1"/>
</dbReference>
<evidence type="ECO:0000256" key="3">
    <source>
        <dbReference type="ARBA" id="ARBA00022679"/>
    </source>
</evidence>
<comment type="cofactor">
    <cofactor evidence="6">
        <name>dipyrromethane</name>
        <dbReference type="ChEBI" id="CHEBI:60342"/>
    </cofactor>
    <text evidence="6">Binds 1 dipyrromethane group covalently.</text>
</comment>
<dbReference type="Gene3D" id="3.30.160.40">
    <property type="entry name" value="Porphobilinogen deaminase, C-terminal domain"/>
    <property type="match status" value="1"/>
</dbReference>
<organism evidence="9 10">
    <name type="scientific">Herbiconiux daphne</name>
    <dbReference type="NCBI Taxonomy" id="2970914"/>
    <lineage>
        <taxon>Bacteria</taxon>
        <taxon>Bacillati</taxon>
        <taxon>Actinomycetota</taxon>
        <taxon>Actinomycetes</taxon>
        <taxon>Micrococcales</taxon>
        <taxon>Microbacteriaceae</taxon>
        <taxon>Herbiconiux</taxon>
    </lineage>
</organism>
<dbReference type="Pfam" id="PF03900">
    <property type="entry name" value="Porphobil_deamC"/>
    <property type="match status" value="1"/>
</dbReference>
<comment type="caution">
    <text evidence="9">The sequence shown here is derived from an EMBL/GenBank/DDBJ whole genome shotgun (WGS) entry which is preliminary data.</text>
</comment>
<dbReference type="Pfam" id="PF01379">
    <property type="entry name" value="Porphobil_deam"/>
    <property type="match status" value="1"/>
</dbReference>
<protein>
    <recommendedName>
        <fullName evidence="6">Porphobilinogen deaminase</fullName>
        <shortName evidence="6">PBG</shortName>
        <ecNumber evidence="6">2.5.1.61</ecNumber>
    </recommendedName>
    <alternativeName>
        <fullName evidence="6">Hydroxymethylbilane synthase</fullName>
        <shortName evidence="6">HMBS</shortName>
    </alternativeName>
    <alternativeName>
        <fullName evidence="6">Pre-uroporphyrinogen synthase</fullName>
    </alternativeName>
</protein>
<dbReference type="PROSITE" id="PS00533">
    <property type="entry name" value="PORPHOBILINOGEN_DEAM"/>
    <property type="match status" value="1"/>
</dbReference>
<evidence type="ECO:0000259" key="7">
    <source>
        <dbReference type="Pfam" id="PF01379"/>
    </source>
</evidence>
<feature type="domain" description="Porphobilinogen deaminase N-terminal" evidence="7">
    <location>
        <begin position="19"/>
        <end position="221"/>
    </location>
</feature>
<comment type="miscellaneous">
    <text evidence="6">The porphobilinogen subunits are added to the dipyrromethane group.</text>
</comment>
<dbReference type="SUPFAM" id="SSF54782">
    <property type="entry name" value="Porphobilinogen deaminase (hydroxymethylbilane synthase), C-terminal domain"/>
    <property type="match status" value="1"/>
</dbReference>
<keyword evidence="10" id="KW-1185">Reference proteome</keyword>
<dbReference type="Gene3D" id="3.40.190.10">
    <property type="entry name" value="Periplasmic binding protein-like II"/>
    <property type="match status" value="2"/>
</dbReference>
<evidence type="ECO:0000259" key="8">
    <source>
        <dbReference type="Pfam" id="PF03900"/>
    </source>
</evidence>
<evidence type="ECO:0000256" key="4">
    <source>
        <dbReference type="ARBA" id="ARBA00023244"/>
    </source>
</evidence>
<comment type="catalytic activity">
    <reaction evidence="5 6">
        <text>4 porphobilinogen + H2O = hydroxymethylbilane + 4 NH4(+)</text>
        <dbReference type="Rhea" id="RHEA:13185"/>
        <dbReference type="ChEBI" id="CHEBI:15377"/>
        <dbReference type="ChEBI" id="CHEBI:28938"/>
        <dbReference type="ChEBI" id="CHEBI:57845"/>
        <dbReference type="ChEBI" id="CHEBI:58126"/>
        <dbReference type="EC" id="2.5.1.61"/>
    </reaction>
</comment>
<sequence>MRGWPRDHQGEESSVTTALRIATRGSALARAQTGLVAAALTEATGAEIEIVIITSEGDRSKESLASLGGTGVFASALREALVAGDCDLIVHSLKDLPTAPYPGLVIGAVPEREDARDALCTREGLTLDELPEGARVGTGSPRRVAQLLSLRPDLTIVDIRGNVDTRLGRLTDGDLDAVVLASAGLGRLGRLDAATELFALDLWPTAPGQGALAIETREGDSIPELLSIEHTPTRTAVLAERSVLAALEAGCAAPVGATATVHGDELRLSATVYQADGEAELGCERSAELLGDDHLVAELLGQAVAAQLLEDGAAELAPVGGAAANGGHGEDYWPGGSE</sequence>
<proteinExistence type="inferred from homology"/>
<dbReference type="PRINTS" id="PR00151">
    <property type="entry name" value="PORPHBDMNASE"/>
</dbReference>
<dbReference type="InterPro" id="IPR022417">
    <property type="entry name" value="Porphobilin_deaminase_N"/>
</dbReference>
<dbReference type="PIRSF" id="PIRSF001438">
    <property type="entry name" value="4pyrrol_synth_OHMeBilane_synth"/>
    <property type="match status" value="1"/>
</dbReference>
<dbReference type="EMBL" id="JANLCJ010000006">
    <property type="protein sequence ID" value="MCS5735316.1"/>
    <property type="molecule type" value="Genomic_DNA"/>
</dbReference>
<comment type="subunit">
    <text evidence="6">Monomer.</text>
</comment>
<evidence type="ECO:0000256" key="6">
    <source>
        <dbReference type="HAMAP-Rule" id="MF_00260"/>
    </source>
</evidence>
<dbReference type="PANTHER" id="PTHR11557">
    <property type="entry name" value="PORPHOBILINOGEN DEAMINASE"/>
    <property type="match status" value="1"/>
</dbReference>
<gene>
    <name evidence="6 9" type="primary">hemC</name>
    <name evidence="9" type="ORF">N1032_16325</name>
</gene>
<dbReference type="Proteomes" id="UP001165586">
    <property type="component" value="Unassembled WGS sequence"/>
</dbReference>
<keyword evidence="4 6" id="KW-0627">Porphyrin biosynthesis</keyword>
<evidence type="ECO:0000256" key="5">
    <source>
        <dbReference type="ARBA" id="ARBA00048169"/>
    </source>
</evidence>
<comment type="similarity">
    <text evidence="2 6">Belongs to the HMBS family.</text>
</comment>
<dbReference type="EC" id="2.5.1.61" evidence="6"/>
<dbReference type="PANTHER" id="PTHR11557:SF0">
    <property type="entry name" value="PORPHOBILINOGEN DEAMINASE"/>
    <property type="match status" value="1"/>
</dbReference>
<accession>A0ABT2H5V3</accession>
<dbReference type="SUPFAM" id="SSF53850">
    <property type="entry name" value="Periplasmic binding protein-like II"/>
    <property type="match status" value="1"/>
</dbReference>
<dbReference type="InterPro" id="IPR000860">
    <property type="entry name" value="HemC"/>
</dbReference>